<dbReference type="InterPro" id="IPR009081">
    <property type="entry name" value="PP-bd_ACP"/>
</dbReference>
<feature type="domain" description="Carrier" evidence="5">
    <location>
        <begin position="1681"/>
        <end position="1766"/>
    </location>
</feature>
<dbReference type="GO" id="GO:0043041">
    <property type="term" value="P:amino acid activation for nonribosomal peptide biosynthetic process"/>
    <property type="evidence" value="ECO:0007669"/>
    <property type="project" value="TreeGrafter"/>
</dbReference>
<dbReference type="InterPro" id="IPR013120">
    <property type="entry name" value="FAR_NAD-bd"/>
</dbReference>
<dbReference type="GO" id="GO:0044550">
    <property type="term" value="P:secondary metabolite biosynthetic process"/>
    <property type="evidence" value="ECO:0007669"/>
    <property type="project" value="TreeGrafter"/>
</dbReference>
<dbReference type="Gene3D" id="1.10.1200.10">
    <property type="entry name" value="ACP-like"/>
    <property type="match status" value="1"/>
</dbReference>
<dbReference type="FunFam" id="3.30.300.30:FF:000015">
    <property type="entry name" value="Nonribosomal peptide synthase SidD"/>
    <property type="match status" value="2"/>
</dbReference>
<dbReference type="InterPro" id="IPR010071">
    <property type="entry name" value="AA_adenyl_dom"/>
</dbReference>
<dbReference type="SMART" id="SM01294">
    <property type="entry name" value="PKS_PP_betabranch"/>
    <property type="match status" value="1"/>
</dbReference>
<dbReference type="InterPro" id="IPR036291">
    <property type="entry name" value="NAD(P)-bd_dom_sf"/>
</dbReference>
<evidence type="ECO:0000256" key="1">
    <source>
        <dbReference type="ARBA" id="ARBA00022450"/>
    </source>
</evidence>
<dbReference type="SUPFAM" id="SSF51735">
    <property type="entry name" value="NAD(P)-binding Rossmann-fold domains"/>
    <property type="match status" value="1"/>
</dbReference>
<dbReference type="Pfam" id="PF00501">
    <property type="entry name" value="AMP-binding"/>
    <property type="match status" value="2"/>
</dbReference>
<dbReference type="CDD" id="cd19545">
    <property type="entry name" value="FUM14_C_NRPS-like"/>
    <property type="match status" value="1"/>
</dbReference>
<comment type="caution">
    <text evidence="6">The sequence shown here is derived from an EMBL/GenBank/DDBJ whole genome shotgun (WGS) entry which is preliminary data.</text>
</comment>
<dbReference type="PROSITE" id="PS50075">
    <property type="entry name" value="CARRIER"/>
    <property type="match status" value="2"/>
</dbReference>
<keyword evidence="3" id="KW-0436">Ligase</keyword>
<evidence type="ECO:0000259" key="5">
    <source>
        <dbReference type="PROSITE" id="PS50075"/>
    </source>
</evidence>
<dbReference type="GO" id="GO:0016874">
    <property type="term" value="F:ligase activity"/>
    <property type="evidence" value="ECO:0007669"/>
    <property type="project" value="UniProtKB-KW"/>
</dbReference>
<dbReference type="PROSITE" id="PS00012">
    <property type="entry name" value="PHOSPHOPANTETHEINE"/>
    <property type="match status" value="1"/>
</dbReference>
<gene>
    <name evidence="6" type="ORF">PENCOP_c001G06210</name>
</gene>
<dbReference type="Pfam" id="PF00550">
    <property type="entry name" value="PP-binding"/>
    <property type="match status" value="2"/>
</dbReference>
<dbReference type="Proteomes" id="UP000191500">
    <property type="component" value="Unassembled WGS sequence"/>
</dbReference>
<comment type="similarity">
    <text evidence="4">Belongs to the NRP synthetase family.</text>
</comment>
<dbReference type="CDD" id="cd05918">
    <property type="entry name" value="A_NRPS_SidN3_like"/>
    <property type="match status" value="2"/>
</dbReference>
<dbReference type="Gene3D" id="3.40.50.720">
    <property type="entry name" value="NAD(P)-binding Rossmann-like Domain"/>
    <property type="match status" value="1"/>
</dbReference>
<dbReference type="GO" id="GO:0031177">
    <property type="term" value="F:phosphopantetheine binding"/>
    <property type="evidence" value="ECO:0007669"/>
    <property type="project" value="InterPro"/>
</dbReference>
<dbReference type="SUPFAM" id="SSF52777">
    <property type="entry name" value="CoA-dependent acyltransferases"/>
    <property type="match status" value="2"/>
</dbReference>
<dbReference type="InterPro" id="IPR023213">
    <property type="entry name" value="CAT-like_dom_sf"/>
</dbReference>
<evidence type="ECO:0000313" key="6">
    <source>
        <dbReference type="EMBL" id="OQE46721.1"/>
    </source>
</evidence>
<keyword evidence="1" id="KW-0596">Phosphopantetheine</keyword>
<dbReference type="SUPFAM" id="SSF47336">
    <property type="entry name" value="ACP-like"/>
    <property type="match status" value="2"/>
</dbReference>
<evidence type="ECO:0000256" key="4">
    <source>
        <dbReference type="ARBA" id="ARBA00029454"/>
    </source>
</evidence>
<proteinExistence type="inferred from homology"/>
<dbReference type="InterPro" id="IPR000873">
    <property type="entry name" value="AMP-dep_synth/lig_dom"/>
</dbReference>
<reference evidence="7" key="1">
    <citation type="journal article" date="2017" name="Nat. Microbiol.">
        <title>Global analysis of biosynthetic gene clusters reveals vast potential of secondary metabolite production in Penicillium species.</title>
        <authorList>
            <person name="Nielsen J.C."/>
            <person name="Grijseels S."/>
            <person name="Prigent S."/>
            <person name="Ji B."/>
            <person name="Dainat J."/>
            <person name="Nielsen K.F."/>
            <person name="Frisvad J.C."/>
            <person name="Workman M."/>
            <person name="Nielsen J."/>
        </authorList>
    </citation>
    <scope>NUCLEOTIDE SEQUENCE [LARGE SCALE GENOMIC DNA]</scope>
    <source>
        <strain evidence="7">IBT 31321</strain>
    </source>
</reference>
<keyword evidence="7" id="KW-1185">Reference proteome</keyword>
<protein>
    <recommendedName>
        <fullName evidence="5">Carrier domain-containing protein</fullName>
    </recommendedName>
</protein>
<accession>A0A1V6V7U1</accession>
<dbReference type="InterPro" id="IPR045851">
    <property type="entry name" value="AMP-bd_C_sf"/>
</dbReference>
<keyword evidence="2" id="KW-0597">Phosphoprotein</keyword>
<dbReference type="PANTHER" id="PTHR45527:SF3">
    <property type="entry name" value="SIDEROPHORE SYNTHETASE (EUROFUNG)"/>
    <property type="match status" value="1"/>
</dbReference>
<dbReference type="InterPro" id="IPR006162">
    <property type="entry name" value="Ppantetheine_attach_site"/>
</dbReference>
<dbReference type="Gene3D" id="3.30.300.30">
    <property type="match status" value="2"/>
</dbReference>
<organism evidence="6 7">
    <name type="scientific">Penicillium coprophilum</name>
    <dbReference type="NCBI Taxonomy" id="36646"/>
    <lineage>
        <taxon>Eukaryota</taxon>
        <taxon>Fungi</taxon>
        <taxon>Dikarya</taxon>
        <taxon>Ascomycota</taxon>
        <taxon>Pezizomycotina</taxon>
        <taxon>Eurotiomycetes</taxon>
        <taxon>Eurotiomycetidae</taxon>
        <taxon>Eurotiales</taxon>
        <taxon>Aspergillaceae</taxon>
        <taxon>Penicillium</taxon>
    </lineage>
</organism>
<dbReference type="InterPro" id="IPR020806">
    <property type="entry name" value="PKS_PP-bd"/>
</dbReference>
<dbReference type="SMART" id="SM00823">
    <property type="entry name" value="PKS_PP"/>
    <property type="match status" value="1"/>
</dbReference>
<dbReference type="PANTHER" id="PTHR45527">
    <property type="entry name" value="NONRIBOSOMAL PEPTIDE SYNTHETASE"/>
    <property type="match status" value="1"/>
</dbReference>
<dbReference type="FunFam" id="3.40.50.12780:FF:000014">
    <property type="entry name" value="Nonribosomal peptide synthetase 1"/>
    <property type="match status" value="2"/>
</dbReference>
<dbReference type="SUPFAM" id="SSF56801">
    <property type="entry name" value="Acetyl-CoA synthetase-like"/>
    <property type="match status" value="2"/>
</dbReference>
<dbReference type="NCBIfam" id="TIGR01733">
    <property type="entry name" value="AA-adenyl-dom"/>
    <property type="match status" value="2"/>
</dbReference>
<dbReference type="InterPro" id="IPR036736">
    <property type="entry name" value="ACP-like_sf"/>
</dbReference>
<dbReference type="Gene3D" id="3.40.50.12780">
    <property type="entry name" value="N-terminal domain of ligase-like"/>
    <property type="match status" value="2"/>
</dbReference>
<dbReference type="InterPro" id="IPR001242">
    <property type="entry name" value="Condensation_dom"/>
</dbReference>
<dbReference type="Pfam" id="PF00668">
    <property type="entry name" value="Condensation"/>
    <property type="match status" value="1"/>
</dbReference>
<name>A0A1V6V7U1_9EURO</name>
<evidence type="ECO:0000256" key="2">
    <source>
        <dbReference type="ARBA" id="ARBA00022553"/>
    </source>
</evidence>
<dbReference type="STRING" id="36646.A0A1V6V7U1"/>
<dbReference type="Gene3D" id="3.30.559.10">
    <property type="entry name" value="Chloramphenicol acetyltransferase-like domain"/>
    <property type="match status" value="1"/>
</dbReference>
<dbReference type="InterPro" id="IPR042099">
    <property type="entry name" value="ANL_N_sf"/>
</dbReference>
<evidence type="ECO:0000256" key="3">
    <source>
        <dbReference type="ARBA" id="ARBA00022598"/>
    </source>
</evidence>
<dbReference type="Gene3D" id="3.30.559.30">
    <property type="entry name" value="Nonribosomal peptide synthetase, condensation domain"/>
    <property type="match status" value="1"/>
</dbReference>
<sequence length="2190" mass="243843">MSLVEQNDIADVKSTDISTVTQVDLERIWTWNKISPEPIERCVHEMFEEKAQTQPNASAICAWDGDFSYAELDQLATKLADKLSKMGIGHGQLIPLCFEKSMWTTVAMLGVLKAGGGFVMLDTLLPEHHLRLIVQQVKADLILSSVSNQEFSLRLARNVVPISRRFFINLDVQVDRRISPSFPSSIVYINFTSGSMGAPKGVLLSHRNFASALYHQAQRLGFTRESRVFDFSSYSFDASISQTFTTLTAGGCLCVPMEQDRMNKLAQSIVSLRANVAALTPSVAQLLDPKDATTLHTIMFIAEALQVRDINRWWGKVRVFNIYGPSECTPYSVINSHASCPQEATRIGIGAGQVTWVVDPHDHDRLLPLGDTGELLLEGPLVGEGYLNNPEKTAMAFIHDPLWLRRGSLGQPGRYGQRLYKTGDLVHYNEDGSLTFVARKDTQVKIHGQRVELGEIEHCLQEHMTEAKQVVVDMVVRENTGPALAAFIQIDQIAPNPKQPESTCTAEILHLSTETEDILAQLLPGFMVPTMFFSVREIPMTVSGKLDRRTLRNIGTLCIQKFMEKQRPKPKPTSRLGLELQRILGRVLTLDPALVGAGDNFFRLGGDSISAMRVVSEAQKAGVELTVSDIFRYPTLTSLVNRCHHVVAEKAPEMIPPFAIWRDVFDKGLFLREIAAQYQFDPETVEDAYPCTPLQEGLVSLSLKHPGEYMIQRTLELHSTIETRNFCRAWEGMVRNVSILKTRIVQCSGVGPLQLVLNQEIQWTHANGLNEYLKDDKKRILELGTPFARYAIVTDDAGLRRWFVWTLHHALYDGWSLPLMIDMANRGYHGILEKPRHEFKRFVKYLEDQNNDKIAGYWRDSLINCDSTPFPVLPSSVQRPVADSDITHEIPWLITQSRDITVTTLVRAAWALLASSMTNSDSVVFGITTSGRSAPVSGINEMIGPTIATVPLQVRVLRSQKVLDYLEAMQQQSTDMIPFEQFGLHRIARTCLGAQQACMFQTLLIIQSQENKPDCTLGVWEENSEPEWVNTYALALEVQIGRKRVNARFDSNVIKPWIVQSLLEGLEFVMKQLDSAGSRQTMADIELVTPRSLEKIWGWNCTVPSPVKESIHQLIEERMHNQPMARAICAWDGEFTYGELDRLSSVVAAQVVKLRVDSHLLGPNMLVPLCFEKSKWTIVSMLGVIKSGAGFVLLDPSLPQARLQSMLRKVGSKLLLSSQANMDLSRRLSEIVVQIGPDLSHISNTVLDNPSDSLSSYATSYATSPAPLFQSPSRVFYAVFTSGSTGAPKGVLVSHVNFCSAVRYQSDLLGFTRKSRVLDFASYAFDAAIHNVILTLVAGGCLCIPSEKDRVDNIGDIIFTMRPTIVNLTPTVARLLDPETTQGLQTLILLGEPVTTGDIERWQSQEIQIINAYGPAECTPISTIHAFGSNTDRIIRIGKGVGLVTWIVDPEDHNRLLPLGCTGELLLEGPLVGIGYMGDPEKTAEAFIEDPEWLLRGSNTRSGCHGRLYKTGDLVQYNEDGSLTFMGRKDTQVKIRGQRFELGEVEHHIQNCLPKVSQVIAEVVVLEGETNPRPALVVFIQVSNVGMKINNKPTPEVKTYPMSADIKKKLACHLPTYMVPTVVFSLQDMPLTPTGKTNRRRLREIGQKLLLKDGNKEFDSSENFLGNPHDRLILETEQPAYTIAQKVYSIRPSWTQDNSSSGEDRSQHRHIELNDVLLHSSGLDSVDMMELMSFISQKFHVQVGMQFLMHKATSIRILAQHLVSSQACDADYQPFPRSSTRAPTSVDLVAEIGRYDSRVLSAQQRPTRHDHIASNSLPIDRDDKSFTVLLTGATGFVGTQILRQLLEHHHVSRVIGLVRGDTDDAAREYIIDKAVKALWWTNCHADKLEVWRGDLSLPKLGLNPTRWDSLASGQAVNTIIHSGATVHWTKSYEVLEAANVGSTIELLLLAVGVPRMRFLYVTGGRPWRFHEELDVANELSVADAVAYSQTKFVAEAVIKRAARRIPSGTNRLAILNPGWVIGTPSEGFSNTGDYIWRLVATCIKVGAYNQAEADGWLSMSDATATATAINDAVLSKKIQIVSEEQPVNGILWREFWAIVGGLGYRLEAKSMVDWLALVRADIGAVREKHPLWPLAHIIGGLQNDERVVGSLRQKRGSTPLQLKVAVGRCVEFLVKVGFLPTPSDQIQETI</sequence>
<dbReference type="Pfam" id="PF07993">
    <property type="entry name" value="NAD_binding_4"/>
    <property type="match status" value="1"/>
</dbReference>
<dbReference type="EMBL" id="MDDG01000001">
    <property type="protein sequence ID" value="OQE46721.1"/>
    <property type="molecule type" value="Genomic_DNA"/>
</dbReference>
<feature type="domain" description="Carrier" evidence="5">
    <location>
        <begin position="571"/>
        <end position="647"/>
    </location>
</feature>
<dbReference type="GO" id="GO:0005737">
    <property type="term" value="C:cytoplasm"/>
    <property type="evidence" value="ECO:0007669"/>
    <property type="project" value="TreeGrafter"/>
</dbReference>
<evidence type="ECO:0000313" key="7">
    <source>
        <dbReference type="Proteomes" id="UP000191500"/>
    </source>
</evidence>